<protein>
    <recommendedName>
        <fullName evidence="3">MULE transposase domain-containing protein</fullName>
    </recommendedName>
</protein>
<accession>A0AA39INI7</accession>
<evidence type="ECO:0000313" key="1">
    <source>
        <dbReference type="EMBL" id="KAK0426283.1"/>
    </source>
</evidence>
<proteinExistence type="predicted"/>
<evidence type="ECO:0000313" key="2">
    <source>
        <dbReference type="Proteomes" id="UP001175271"/>
    </source>
</evidence>
<dbReference type="AlphaFoldDB" id="A0AA39INI7"/>
<dbReference type="EMBL" id="JAUCMV010000001">
    <property type="protein sequence ID" value="KAK0426283.1"/>
    <property type="molecule type" value="Genomic_DNA"/>
</dbReference>
<evidence type="ECO:0008006" key="3">
    <source>
        <dbReference type="Google" id="ProtNLM"/>
    </source>
</evidence>
<dbReference type="Proteomes" id="UP001175271">
    <property type="component" value="Unassembled WGS sequence"/>
</dbReference>
<comment type="caution">
    <text evidence="1">The sequence shown here is derived from an EMBL/GenBank/DDBJ whole genome shotgun (WGS) entry which is preliminary data.</text>
</comment>
<name>A0AA39INI7_9BILA</name>
<organism evidence="1 2">
    <name type="scientific">Steinernema hermaphroditum</name>
    <dbReference type="NCBI Taxonomy" id="289476"/>
    <lineage>
        <taxon>Eukaryota</taxon>
        <taxon>Metazoa</taxon>
        <taxon>Ecdysozoa</taxon>
        <taxon>Nematoda</taxon>
        <taxon>Chromadorea</taxon>
        <taxon>Rhabditida</taxon>
        <taxon>Tylenchina</taxon>
        <taxon>Panagrolaimomorpha</taxon>
        <taxon>Strongyloidoidea</taxon>
        <taxon>Steinernematidae</taxon>
        <taxon>Steinernema</taxon>
    </lineage>
</organism>
<sequence>MSQATHTAWLPGLREGSVLRTTTDTNTGSLRFTVEDWNVHDTVETHLGRTNNAIEGWHSALNKRFRKVNPPLSTLIFELKEEELDAQSRIQRYRINPSEGIAVRARLKKYVRVDQIIQETVELFDATDAGSRSYVQHLGVLQNALCKY</sequence>
<reference evidence="1" key="1">
    <citation type="submission" date="2023-06" db="EMBL/GenBank/DDBJ databases">
        <title>Genomic analysis of the entomopathogenic nematode Steinernema hermaphroditum.</title>
        <authorList>
            <person name="Schwarz E.M."/>
            <person name="Heppert J.K."/>
            <person name="Baniya A."/>
            <person name="Schwartz H.T."/>
            <person name="Tan C.-H."/>
            <person name="Antoshechkin I."/>
            <person name="Sternberg P.W."/>
            <person name="Goodrich-Blair H."/>
            <person name="Dillman A.R."/>
        </authorList>
    </citation>
    <scope>NUCLEOTIDE SEQUENCE</scope>
    <source>
        <strain evidence="1">PS9179</strain>
        <tissue evidence="1">Whole animal</tissue>
    </source>
</reference>
<gene>
    <name evidence="1" type="ORF">QR680_009621</name>
</gene>
<keyword evidence="2" id="KW-1185">Reference proteome</keyword>